<dbReference type="Pfam" id="PF00441">
    <property type="entry name" value="Acyl-CoA_dh_1"/>
    <property type="match status" value="1"/>
</dbReference>
<dbReference type="PROSITE" id="PS00072">
    <property type="entry name" value="ACYL_COA_DH_1"/>
    <property type="match status" value="1"/>
</dbReference>
<dbReference type="InterPro" id="IPR006089">
    <property type="entry name" value="Acyl-CoA_DH_CS"/>
</dbReference>
<dbReference type="InterPro" id="IPR013786">
    <property type="entry name" value="AcylCoA_DH/ox_N"/>
</dbReference>
<evidence type="ECO:0000256" key="2">
    <source>
        <dbReference type="ARBA" id="ARBA00009347"/>
    </source>
</evidence>
<dbReference type="InterPro" id="IPR009075">
    <property type="entry name" value="AcylCo_DH/oxidase_C"/>
</dbReference>
<dbReference type="Pfam" id="PF02770">
    <property type="entry name" value="Acyl-CoA_dh_M"/>
    <property type="match status" value="1"/>
</dbReference>
<dbReference type="RefSeq" id="WP_405276693.1">
    <property type="nucleotide sequence ID" value="NZ_CP144380.1"/>
</dbReference>
<dbReference type="InterPro" id="IPR046373">
    <property type="entry name" value="Acyl-CoA_Oxase/DH_mid-dom_sf"/>
</dbReference>
<name>A0ABU9EDC5_9BACT</name>
<evidence type="ECO:0000259" key="6">
    <source>
        <dbReference type="Pfam" id="PF00441"/>
    </source>
</evidence>
<dbReference type="Gene3D" id="1.20.140.10">
    <property type="entry name" value="Butyryl-CoA Dehydrogenase, subunit A, domain 3"/>
    <property type="match status" value="1"/>
</dbReference>
<dbReference type="InterPro" id="IPR006091">
    <property type="entry name" value="Acyl-CoA_Oxase/DH_mid-dom"/>
</dbReference>
<protein>
    <submittedName>
        <fullName evidence="9">Acyl-CoA dehydrogenase family protein</fullName>
    </submittedName>
</protein>
<dbReference type="Gene3D" id="2.40.110.10">
    <property type="entry name" value="Butyryl-CoA Dehydrogenase, subunit A, domain 2"/>
    <property type="match status" value="1"/>
</dbReference>
<evidence type="ECO:0000313" key="9">
    <source>
        <dbReference type="EMBL" id="MEK9502117.1"/>
    </source>
</evidence>
<dbReference type="InterPro" id="IPR036250">
    <property type="entry name" value="AcylCo_DH-like_C"/>
</dbReference>
<dbReference type="SUPFAM" id="SSF47203">
    <property type="entry name" value="Acyl-CoA dehydrogenase C-terminal domain-like"/>
    <property type="match status" value="1"/>
</dbReference>
<keyword evidence="5" id="KW-0560">Oxidoreductase</keyword>
<evidence type="ECO:0000256" key="1">
    <source>
        <dbReference type="ARBA" id="ARBA00001974"/>
    </source>
</evidence>
<dbReference type="Gene3D" id="1.10.540.10">
    <property type="entry name" value="Acyl-CoA dehydrogenase/oxidase, N-terminal domain"/>
    <property type="match status" value="1"/>
</dbReference>
<feature type="domain" description="Acyl-CoA dehydrogenase/oxidase C-terminal" evidence="6">
    <location>
        <begin position="223"/>
        <end position="382"/>
    </location>
</feature>
<keyword evidence="10" id="KW-1185">Reference proteome</keyword>
<dbReference type="EMBL" id="JBBHLI010000009">
    <property type="protein sequence ID" value="MEK9502117.1"/>
    <property type="molecule type" value="Genomic_DNA"/>
</dbReference>
<keyword evidence="3 5" id="KW-0285">Flavoprotein</keyword>
<dbReference type="SUPFAM" id="SSF56645">
    <property type="entry name" value="Acyl-CoA dehydrogenase NM domain-like"/>
    <property type="match status" value="1"/>
</dbReference>
<organism evidence="9 10">
    <name type="scientific">Gaopeijia maritima</name>
    <dbReference type="NCBI Taxonomy" id="3119007"/>
    <lineage>
        <taxon>Bacteria</taxon>
        <taxon>Pseudomonadati</taxon>
        <taxon>Gemmatimonadota</taxon>
        <taxon>Longimicrobiia</taxon>
        <taxon>Gaopeijiales</taxon>
        <taxon>Gaopeijiaceae</taxon>
        <taxon>Gaopeijia</taxon>
    </lineage>
</organism>
<evidence type="ECO:0000256" key="5">
    <source>
        <dbReference type="RuleBase" id="RU362125"/>
    </source>
</evidence>
<sequence length="389" mass="40757">MLTTDQIEIRDLARGFAEGEIAPHVEHWDAEAALPDEIIASLAELGFLGMLVPERYGGLDLDMGSYLVVLEELARADAATALTVSVQNGPVAGAILNHGTEEQRARWLPQLAAGETIGAFALSEADAGSDAASVGTVARRDGDAWVLSGRKKWVTNGRRAGLALVFARTGEAGALGAFLVPTDTDGYTVVDRTTTMGLRASETVTVELADVRLPADALLGDAGRGLAVALDALTVGRLGIAALAVGIGAAALDHAVRYSGEREQFGRALADFGAIQAKVADCAARISAARAVVREVGQRIQRVRAGGSDDETGAEALVARVAGAKLFATETAMFASDEAVQIFGGYGYMRDYPVEKLMRDAKGTEIFEGTSEIMRVVIAREVLSEARGD</sequence>
<dbReference type="InterPro" id="IPR009100">
    <property type="entry name" value="AcylCoA_DH/oxidase_NM_dom_sf"/>
</dbReference>
<reference evidence="9 10" key="1">
    <citation type="submission" date="2024-02" db="EMBL/GenBank/DDBJ databases">
        <title>A novel Gemmatimonadota bacterium.</title>
        <authorList>
            <person name="Du Z.-J."/>
            <person name="Ye Y.-Q."/>
        </authorList>
    </citation>
    <scope>NUCLEOTIDE SEQUENCE [LARGE SCALE GENOMIC DNA]</scope>
    <source>
        <strain evidence="9 10">DH-20</strain>
    </source>
</reference>
<evidence type="ECO:0000259" key="8">
    <source>
        <dbReference type="Pfam" id="PF02771"/>
    </source>
</evidence>
<comment type="cofactor">
    <cofactor evidence="1 5">
        <name>FAD</name>
        <dbReference type="ChEBI" id="CHEBI:57692"/>
    </cofactor>
</comment>
<evidence type="ECO:0000259" key="7">
    <source>
        <dbReference type="Pfam" id="PF02770"/>
    </source>
</evidence>
<gene>
    <name evidence="9" type="ORF">WI372_14085</name>
</gene>
<dbReference type="PIRSF" id="PIRSF016578">
    <property type="entry name" value="HsaA"/>
    <property type="match status" value="1"/>
</dbReference>
<evidence type="ECO:0000313" key="10">
    <source>
        <dbReference type="Proteomes" id="UP001484239"/>
    </source>
</evidence>
<dbReference type="Pfam" id="PF02771">
    <property type="entry name" value="Acyl-CoA_dh_N"/>
    <property type="match status" value="1"/>
</dbReference>
<dbReference type="InterPro" id="IPR037069">
    <property type="entry name" value="AcylCoA_DH/ox_N_sf"/>
</dbReference>
<feature type="domain" description="Acyl-CoA oxidase/dehydrogenase middle" evidence="7">
    <location>
        <begin position="119"/>
        <end position="211"/>
    </location>
</feature>
<dbReference type="PANTHER" id="PTHR43884:SF12">
    <property type="entry name" value="ISOVALERYL-COA DEHYDROGENASE, MITOCHONDRIAL-RELATED"/>
    <property type="match status" value="1"/>
</dbReference>
<keyword evidence="4 5" id="KW-0274">FAD</keyword>
<feature type="domain" description="Acyl-CoA dehydrogenase/oxidase N-terminal" evidence="8">
    <location>
        <begin position="3"/>
        <end position="115"/>
    </location>
</feature>
<dbReference type="PANTHER" id="PTHR43884">
    <property type="entry name" value="ACYL-COA DEHYDROGENASE"/>
    <property type="match status" value="1"/>
</dbReference>
<dbReference type="PROSITE" id="PS00073">
    <property type="entry name" value="ACYL_COA_DH_2"/>
    <property type="match status" value="1"/>
</dbReference>
<evidence type="ECO:0000256" key="4">
    <source>
        <dbReference type="ARBA" id="ARBA00022827"/>
    </source>
</evidence>
<evidence type="ECO:0000256" key="3">
    <source>
        <dbReference type="ARBA" id="ARBA00022630"/>
    </source>
</evidence>
<dbReference type="Proteomes" id="UP001484239">
    <property type="component" value="Unassembled WGS sequence"/>
</dbReference>
<accession>A0ABU9EDC5</accession>
<comment type="caution">
    <text evidence="9">The sequence shown here is derived from an EMBL/GenBank/DDBJ whole genome shotgun (WGS) entry which is preliminary data.</text>
</comment>
<proteinExistence type="inferred from homology"/>
<comment type="similarity">
    <text evidence="2 5">Belongs to the acyl-CoA dehydrogenase family.</text>
</comment>